<evidence type="ECO:0000256" key="2">
    <source>
        <dbReference type="ARBA" id="ARBA00022679"/>
    </source>
</evidence>
<dbReference type="Pfam" id="PF01209">
    <property type="entry name" value="Ubie_methyltran"/>
    <property type="match status" value="1"/>
</dbReference>
<keyword evidence="2 4" id="KW-0808">Transferase</keyword>
<comment type="function">
    <text evidence="4">Methyltransferase required for the conversion of demethylmenaquinol (DMKH2) to menaquinol (MKH2).</text>
</comment>
<reference evidence="5 6" key="1">
    <citation type="submission" date="2018-11" db="EMBL/GenBank/DDBJ databases">
        <title>Microbial catabolism of amino acid.</title>
        <authorList>
            <person name="Hibi M."/>
            <person name="Ogawa J."/>
        </authorList>
    </citation>
    <scope>NUCLEOTIDE SEQUENCE [LARGE SCALE GENOMIC DNA]</scope>
    <source>
        <strain evidence="5 6">C31-06</strain>
    </source>
</reference>
<dbReference type="GO" id="GO:0009234">
    <property type="term" value="P:menaquinone biosynthetic process"/>
    <property type="evidence" value="ECO:0007669"/>
    <property type="project" value="UniProtKB-UniRule"/>
</dbReference>
<dbReference type="UniPathway" id="UPA00079">
    <property type="reaction ID" value="UER00169"/>
</dbReference>
<evidence type="ECO:0000256" key="4">
    <source>
        <dbReference type="HAMAP-Rule" id="MF_01813"/>
    </source>
</evidence>
<dbReference type="HAMAP" id="MF_01813">
    <property type="entry name" value="MenG_UbiE_methyltr"/>
    <property type="match status" value="1"/>
</dbReference>
<name>A0A402CKZ1_RHOWR</name>
<dbReference type="InterPro" id="IPR004033">
    <property type="entry name" value="UbiE/COQ5_MeTrFase"/>
</dbReference>
<accession>A0A402CKZ1</accession>
<keyword evidence="1 4" id="KW-0489">Methyltransferase</keyword>
<dbReference type="InterPro" id="IPR029063">
    <property type="entry name" value="SAM-dependent_MTases_sf"/>
</dbReference>
<keyword evidence="4" id="KW-0474">Menaquinone biosynthesis</keyword>
<dbReference type="EC" id="2.1.1.163" evidence="4"/>
<dbReference type="PANTHER" id="PTHR43591">
    <property type="entry name" value="METHYLTRANSFERASE"/>
    <property type="match status" value="1"/>
</dbReference>
<dbReference type="Gene3D" id="3.40.50.150">
    <property type="entry name" value="Vaccinia Virus protein VP39"/>
    <property type="match status" value="1"/>
</dbReference>
<evidence type="ECO:0000256" key="1">
    <source>
        <dbReference type="ARBA" id="ARBA00022603"/>
    </source>
</evidence>
<dbReference type="PANTHER" id="PTHR43591:SF24">
    <property type="entry name" value="2-METHOXY-6-POLYPRENYL-1,4-BENZOQUINOL METHYLASE, MITOCHONDRIAL"/>
    <property type="match status" value="1"/>
</dbReference>
<dbReference type="SUPFAM" id="SSF53335">
    <property type="entry name" value="S-adenosyl-L-methionine-dependent methyltransferases"/>
    <property type="match status" value="1"/>
</dbReference>
<dbReference type="PROSITE" id="PS51608">
    <property type="entry name" value="SAM_MT_UBIE"/>
    <property type="match status" value="1"/>
</dbReference>
<keyword evidence="6" id="KW-1185">Reference proteome</keyword>
<feature type="binding site" evidence="4">
    <location>
        <position position="99"/>
    </location>
    <ligand>
        <name>S-adenosyl-L-methionine</name>
        <dbReference type="ChEBI" id="CHEBI:59789"/>
    </ligand>
</feature>
<comment type="caution">
    <text evidence="5">The sequence shown here is derived from an EMBL/GenBank/DDBJ whole genome shotgun (WGS) entry which is preliminary data.</text>
</comment>
<evidence type="ECO:0000256" key="3">
    <source>
        <dbReference type="ARBA" id="ARBA00022691"/>
    </source>
</evidence>
<evidence type="ECO:0000313" key="6">
    <source>
        <dbReference type="Proteomes" id="UP000287519"/>
    </source>
</evidence>
<keyword evidence="3 4" id="KW-0949">S-adenosyl-L-methionine</keyword>
<comment type="pathway">
    <text evidence="4">Quinol/quinone metabolism; menaquinone biosynthesis; menaquinol from 1,4-dihydroxy-2-naphthoate: step 2/2.</text>
</comment>
<dbReference type="RefSeq" id="WP_225858488.1">
    <property type="nucleotide sequence ID" value="NZ_BHYM01000090.1"/>
</dbReference>
<feature type="binding site" evidence="4">
    <location>
        <begin position="123"/>
        <end position="124"/>
    </location>
    <ligand>
        <name>S-adenosyl-L-methionine</name>
        <dbReference type="ChEBI" id="CHEBI:59789"/>
    </ligand>
</feature>
<protein>
    <recommendedName>
        <fullName evidence="4">Demethylmenaquinone methyltransferase</fullName>
        <ecNumber evidence="4">2.1.1.163</ecNumber>
    </recommendedName>
</protein>
<dbReference type="GO" id="GO:0032259">
    <property type="term" value="P:methylation"/>
    <property type="evidence" value="ECO:0007669"/>
    <property type="project" value="UniProtKB-KW"/>
</dbReference>
<comment type="catalytic activity">
    <reaction evidence="4">
        <text>a 2-demethylmenaquinol + S-adenosyl-L-methionine = a menaquinol + S-adenosyl-L-homocysteine + H(+)</text>
        <dbReference type="Rhea" id="RHEA:42640"/>
        <dbReference type="Rhea" id="RHEA-COMP:9539"/>
        <dbReference type="Rhea" id="RHEA-COMP:9563"/>
        <dbReference type="ChEBI" id="CHEBI:15378"/>
        <dbReference type="ChEBI" id="CHEBI:18151"/>
        <dbReference type="ChEBI" id="CHEBI:55437"/>
        <dbReference type="ChEBI" id="CHEBI:57856"/>
        <dbReference type="ChEBI" id="CHEBI:59789"/>
        <dbReference type="EC" id="2.1.1.163"/>
    </reaction>
</comment>
<organism evidence="5 6">
    <name type="scientific">Rhodococcus wratislaviensis</name>
    <name type="common">Tsukamurella wratislaviensis</name>
    <dbReference type="NCBI Taxonomy" id="44752"/>
    <lineage>
        <taxon>Bacteria</taxon>
        <taxon>Bacillati</taxon>
        <taxon>Actinomycetota</taxon>
        <taxon>Actinomycetes</taxon>
        <taxon>Mycobacteriales</taxon>
        <taxon>Nocardiaceae</taxon>
        <taxon>Rhodococcus</taxon>
    </lineage>
</organism>
<comment type="similarity">
    <text evidence="4">Belongs to the class I-like SAM-binding methyltransferase superfamily. MenG/UbiE family.</text>
</comment>
<dbReference type="EMBL" id="BHYM01000090">
    <property type="protein sequence ID" value="GCE44264.1"/>
    <property type="molecule type" value="Genomic_DNA"/>
</dbReference>
<feature type="binding site" evidence="4">
    <location>
        <position position="79"/>
    </location>
    <ligand>
        <name>S-adenosyl-L-methionine</name>
        <dbReference type="ChEBI" id="CHEBI:59789"/>
    </ligand>
</feature>
<proteinExistence type="inferred from homology"/>
<dbReference type="CDD" id="cd02440">
    <property type="entry name" value="AdoMet_MTases"/>
    <property type="match status" value="1"/>
</dbReference>
<dbReference type="Proteomes" id="UP000287519">
    <property type="component" value="Unassembled WGS sequence"/>
</dbReference>
<gene>
    <name evidence="4" type="primary">menG</name>
    <name evidence="5" type="ORF">Rhow_008685</name>
</gene>
<comment type="caution">
    <text evidence="4">Lacks conserved residue(s) required for the propagation of feature annotation.</text>
</comment>
<sequence length="251" mass="27798">MYTSEVESAELVRMDKPAPRDWAQMDKSGVKETFDSIADYYDHMNRVMTMGRHRHWCKEVARRAVVPLGGSLLDIATGTGEIALAARCLYPHAAITAADFSESMLAAAAARASADRISWQVADANSLPFADESFDSVTSGYLLRNVDDVYRVLAEQFRVLKPGGNLVVLETCPPTGPLSPLVTLGVRLAIPMLGQAIAHDRESYKYLRDSTLAFIPPEKVAGIARRAGFQNVRWRRKFLGTNMILWARRPA</sequence>
<dbReference type="GO" id="GO:0043770">
    <property type="term" value="F:demethylmenaquinone methyltransferase activity"/>
    <property type="evidence" value="ECO:0007669"/>
    <property type="project" value="UniProtKB-UniRule"/>
</dbReference>
<dbReference type="NCBIfam" id="TIGR01934">
    <property type="entry name" value="MenG_MenH_UbiE"/>
    <property type="match status" value="1"/>
</dbReference>
<evidence type="ECO:0000313" key="5">
    <source>
        <dbReference type="EMBL" id="GCE44264.1"/>
    </source>
</evidence>
<dbReference type="AlphaFoldDB" id="A0A402CKZ1"/>